<evidence type="ECO:0000256" key="4">
    <source>
        <dbReference type="ARBA" id="ARBA00018370"/>
    </source>
</evidence>
<evidence type="ECO:0000256" key="7">
    <source>
        <dbReference type="ARBA" id="ARBA00031484"/>
    </source>
</evidence>
<dbReference type="InterPro" id="IPR023058">
    <property type="entry name" value="PPIase_PpiC_CS"/>
</dbReference>
<evidence type="ECO:0000313" key="12">
    <source>
        <dbReference type="Proteomes" id="UP000199236"/>
    </source>
</evidence>
<dbReference type="PROSITE" id="PS01096">
    <property type="entry name" value="PPIC_PPIASE_1"/>
    <property type="match status" value="1"/>
</dbReference>
<evidence type="ECO:0000256" key="1">
    <source>
        <dbReference type="ARBA" id="ARBA00000971"/>
    </source>
</evidence>
<evidence type="ECO:0000256" key="6">
    <source>
        <dbReference type="ARBA" id="ARBA00030642"/>
    </source>
</evidence>
<comment type="similarity">
    <text evidence="2">Belongs to the PpiC/parvulin rotamase family.</text>
</comment>
<dbReference type="SUPFAM" id="SSF109998">
    <property type="entry name" value="Triger factor/SurA peptide-binding domain-like"/>
    <property type="match status" value="1"/>
</dbReference>
<evidence type="ECO:0000256" key="2">
    <source>
        <dbReference type="ARBA" id="ARBA00007656"/>
    </source>
</evidence>
<dbReference type="PANTHER" id="PTHR47245">
    <property type="entry name" value="PEPTIDYLPROLYL ISOMERASE"/>
    <property type="match status" value="1"/>
</dbReference>
<dbReference type="Proteomes" id="UP000199236">
    <property type="component" value="Unassembled WGS sequence"/>
</dbReference>
<evidence type="ECO:0000256" key="9">
    <source>
        <dbReference type="SAM" id="MobiDB-lite"/>
    </source>
</evidence>
<keyword evidence="5 8" id="KW-0697">Rotamase</keyword>
<name>A0A1I5MB23_9HYPH</name>
<sequence length="302" mass="33420">MANLLNTIRKKSARPAQDASESYGTYQEIDTTVPPKARPCFDQISVNGDEIPEQSILSEAQNHPADNPSEALFAAAKALVVRQLLLCRAKELGVKAELRDETESRTETEEDATIRLLIETEIDVPQASEDECLRYYENNKERFSSEPLWEARHILIGFEQSGSRQAALDTIQKLLAILKEKPAEFSALAGDFSVCPSASQGGNLGQLSRGSTVDEFENALEELQEGEITQEPVESRYGFHIIRLDRKIEGSQLPFDMVQERVAGWLEASAWSRAVSQYIALLTSNAEIKGISMTGAESSLVQ</sequence>
<reference evidence="11 12" key="1">
    <citation type="submission" date="2016-10" db="EMBL/GenBank/DDBJ databases">
        <authorList>
            <person name="de Groot N.N."/>
        </authorList>
    </citation>
    <scope>NUCLEOTIDE SEQUENCE [LARGE SCALE GENOMIC DNA]</scope>
    <source>
        <strain evidence="11 12">CGMCC 1.9157</strain>
    </source>
</reference>
<dbReference type="InterPro" id="IPR027304">
    <property type="entry name" value="Trigger_fact/SurA_dom_sf"/>
</dbReference>
<dbReference type="OrthoDB" id="196786at2"/>
<dbReference type="STRING" id="655353.SAMN04488056_12030"/>
<feature type="region of interest" description="Disordered" evidence="9">
    <location>
        <begin position="1"/>
        <end position="25"/>
    </location>
</feature>
<protein>
    <recommendedName>
        <fullName evidence="4">Parvulin-like PPIase</fullName>
        <ecNumber evidence="3">5.2.1.8</ecNumber>
    </recommendedName>
    <alternativeName>
        <fullName evidence="6">Peptidyl-prolyl cis-trans isomerase plp</fullName>
    </alternativeName>
    <alternativeName>
        <fullName evidence="7">Rotamase plp</fullName>
    </alternativeName>
</protein>
<evidence type="ECO:0000256" key="3">
    <source>
        <dbReference type="ARBA" id="ARBA00013194"/>
    </source>
</evidence>
<dbReference type="Gene3D" id="3.10.50.40">
    <property type="match status" value="1"/>
</dbReference>
<gene>
    <name evidence="11" type="ORF">SAMN04488056_12030</name>
</gene>
<dbReference type="Pfam" id="PF00639">
    <property type="entry name" value="Rotamase"/>
    <property type="match status" value="1"/>
</dbReference>
<dbReference type="SUPFAM" id="SSF54534">
    <property type="entry name" value="FKBP-like"/>
    <property type="match status" value="1"/>
</dbReference>
<keyword evidence="8 11" id="KW-0413">Isomerase</keyword>
<dbReference type="PROSITE" id="PS50198">
    <property type="entry name" value="PPIC_PPIASE_2"/>
    <property type="match status" value="1"/>
</dbReference>
<evidence type="ECO:0000256" key="5">
    <source>
        <dbReference type="ARBA" id="ARBA00023110"/>
    </source>
</evidence>
<accession>A0A1I5MB23</accession>
<dbReference type="EMBL" id="FOVR01000020">
    <property type="protein sequence ID" value="SFP06547.1"/>
    <property type="molecule type" value="Genomic_DNA"/>
</dbReference>
<evidence type="ECO:0000256" key="8">
    <source>
        <dbReference type="PROSITE-ProRule" id="PRU00278"/>
    </source>
</evidence>
<comment type="catalytic activity">
    <reaction evidence="1">
        <text>[protein]-peptidylproline (omega=180) = [protein]-peptidylproline (omega=0)</text>
        <dbReference type="Rhea" id="RHEA:16237"/>
        <dbReference type="Rhea" id="RHEA-COMP:10747"/>
        <dbReference type="Rhea" id="RHEA-COMP:10748"/>
        <dbReference type="ChEBI" id="CHEBI:83833"/>
        <dbReference type="ChEBI" id="CHEBI:83834"/>
        <dbReference type="EC" id="5.2.1.8"/>
    </reaction>
</comment>
<dbReference type="PANTHER" id="PTHR47245:SF2">
    <property type="entry name" value="PEPTIDYL-PROLYL CIS-TRANS ISOMERASE HP_0175-RELATED"/>
    <property type="match status" value="1"/>
</dbReference>
<dbReference type="RefSeq" id="WP_090075513.1">
    <property type="nucleotide sequence ID" value="NZ_FOVR01000020.1"/>
</dbReference>
<proteinExistence type="inferred from homology"/>
<dbReference type="InterPro" id="IPR000297">
    <property type="entry name" value="PPIase_PpiC"/>
</dbReference>
<evidence type="ECO:0000313" key="11">
    <source>
        <dbReference type="EMBL" id="SFP06547.1"/>
    </source>
</evidence>
<dbReference type="GO" id="GO:0003755">
    <property type="term" value="F:peptidyl-prolyl cis-trans isomerase activity"/>
    <property type="evidence" value="ECO:0007669"/>
    <property type="project" value="UniProtKB-KW"/>
</dbReference>
<keyword evidence="12" id="KW-1185">Reference proteome</keyword>
<feature type="domain" description="PpiC" evidence="10">
    <location>
        <begin position="146"/>
        <end position="246"/>
    </location>
</feature>
<dbReference type="InterPro" id="IPR046357">
    <property type="entry name" value="PPIase_dom_sf"/>
</dbReference>
<dbReference type="InterPro" id="IPR050245">
    <property type="entry name" value="PrsA_foldase"/>
</dbReference>
<dbReference type="EC" id="5.2.1.8" evidence="3"/>
<organism evidence="11 12">
    <name type="scientific">Cohaesibacter marisflavi</name>
    <dbReference type="NCBI Taxonomy" id="655353"/>
    <lineage>
        <taxon>Bacteria</taxon>
        <taxon>Pseudomonadati</taxon>
        <taxon>Pseudomonadota</taxon>
        <taxon>Alphaproteobacteria</taxon>
        <taxon>Hyphomicrobiales</taxon>
        <taxon>Cohaesibacteraceae</taxon>
    </lineage>
</organism>
<evidence type="ECO:0000259" key="10">
    <source>
        <dbReference type="PROSITE" id="PS50198"/>
    </source>
</evidence>
<dbReference type="AlphaFoldDB" id="A0A1I5MB23"/>